<evidence type="ECO:0000259" key="1">
    <source>
        <dbReference type="PROSITE" id="PS51704"/>
    </source>
</evidence>
<dbReference type="GO" id="GO:0006629">
    <property type="term" value="P:lipid metabolic process"/>
    <property type="evidence" value="ECO:0007669"/>
    <property type="project" value="InterPro"/>
</dbReference>
<dbReference type="Gene3D" id="3.20.20.190">
    <property type="entry name" value="Phosphatidylinositol (PI) phosphodiesterase"/>
    <property type="match status" value="1"/>
</dbReference>
<proteinExistence type="predicted"/>
<protein>
    <submittedName>
        <fullName evidence="2">Unannotated protein</fullName>
    </submittedName>
</protein>
<accession>A0A6J6LFP3</accession>
<gene>
    <name evidence="2" type="ORF">UFOPK2254_00714</name>
</gene>
<dbReference type="InterPro" id="IPR017946">
    <property type="entry name" value="PLC-like_Pdiesterase_TIM-brl"/>
</dbReference>
<dbReference type="PANTHER" id="PTHR46211:SF13">
    <property type="entry name" value="GLYCEROPHOSPHODIESTER PHOSPHODIESTERASE 1-RELATED"/>
    <property type="match status" value="1"/>
</dbReference>
<dbReference type="PANTHER" id="PTHR46211">
    <property type="entry name" value="GLYCEROPHOSPHORYL DIESTER PHOSPHODIESTERASE"/>
    <property type="match status" value="1"/>
</dbReference>
<dbReference type="SUPFAM" id="SSF51695">
    <property type="entry name" value="PLC-like phosphodiesterases"/>
    <property type="match status" value="1"/>
</dbReference>
<feature type="domain" description="GP-PDE" evidence="1">
    <location>
        <begin position="11"/>
        <end position="241"/>
    </location>
</feature>
<reference evidence="2" key="1">
    <citation type="submission" date="2020-05" db="EMBL/GenBank/DDBJ databases">
        <authorList>
            <person name="Chiriac C."/>
            <person name="Salcher M."/>
            <person name="Ghai R."/>
            <person name="Kavagutti S V."/>
        </authorList>
    </citation>
    <scope>NUCLEOTIDE SEQUENCE</scope>
</reference>
<dbReference type="EMBL" id="CAEZWO010000059">
    <property type="protein sequence ID" value="CAB4660451.1"/>
    <property type="molecule type" value="Genomic_DNA"/>
</dbReference>
<dbReference type="AlphaFoldDB" id="A0A6J6LFP3"/>
<dbReference type="GO" id="GO:0008081">
    <property type="term" value="F:phosphoric diester hydrolase activity"/>
    <property type="evidence" value="ECO:0007669"/>
    <property type="project" value="InterPro"/>
</dbReference>
<name>A0A6J6LFP3_9ZZZZ</name>
<dbReference type="InterPro" id="IPR030395">
    <property type="entry name" value="GP_PDE_dom"/>
</dbReference>
<dbReference type="Pfam" id="PF03009">
    <property type="entry name" value="GDPD"/>
    <property type="match status" value="1"/>
</dbReference>
<evidence type="ECO:0000313" key="2">
    <source>
        <dbReference type="EMBL" id="CAB4660451.1"/>
    </source>
</evidence>
<dbReference type="PROSITE" id="PS51704">
    <property type="entry name" value="GP_PDE"/>
    <property type="match status" value="1"/>
</dbReference>
<sequence>MKNTNPAQTMPKIYAHRGASYDFPEHTRAAYVAAIEQGADGFECDLRLTKDSVPILWHDATMERMAGTSGHIAALTYFEIKERYPQVMHFRDFLTFAIENKKDLALETKHPVPTGREIENILAKELDDHQTEILESGIEISVMSFSWMAIESVRRSMPDINTVILLESVRAKRRRRYSSAQTIGPDIEMIKSHPEFIDKAKADGKRLFVWTVDEAQDVQFCAQAGIDVVITNKPSQARKVLGYP</sequence>
<organism evidence="2">
    <name type="scientific">freshwater metagenome</name>
    <dbReference type="NCBI Taxonomy" id="449393"/>
    <lineage>
        <taxon>unclassified sequences</taxon>
        <taxon>metagenomes</taxon>
        <taxon>ecological metagenomes</taxon>
    </lineage>
</organism>